<dbReference type="Pfam" id="PF03401">
    <property type="entry name" value="TctC"/>
    <property type="match status" value="1"/>
</dbReference>
<dbReference type="AlphaFoldDB" id="A0A146B023"/>
<organism evidence="3 4">
    <name type="scientific">Bordetella trematum</name>
    <dbReference type="NCBI Taxonomy" id="123899"/>
    <lineage>
        <taxon>Bacteria</taxon>
        <taxon>Pseudomonadati</taxon>
        <taxon>Pseudomonadota</taxon>
        <taxon>Betaproteobacteria</taxon>
        <taxon>Burkholderiales</taxon>
        <taxon>Alcaligenaceae</taxon>
        <taxon>Bordetella</taxon>
    </lineage>
</organism>
<dbReference type="Gene3D" id="3.40.190.150">
    <property type="entry name" value="Bordetella uptake gene, domain 1"/>
    <property type="match status" value="1"/>
</dbReference>
<keyword evidence="4" id="KW-1185">Reference proteome</keyword>
<gene>
    <name evidence="3" type="ORF">SAMEA3906487_02045</name>
</gene>
<evidence type="ECO:0000313" key="3">
    <source>
        <dbReference type="EMBL" id="SAI70062.1"/>
    </source>
</evidence>
<dbReference type="KEGG" id="btrm:SAMEA390648702045"/>
<dbReference type="PATRIC" id="fig|123899.6.peg.2041"/>
<keyword evidence="2" id="KW-0732">Signal</keyword>
<proteinExistence type="inferred from homology"/>
<evidence type="ECO:0000256" key="2">
    <source>
        <dbReference type="SAM" id="SignalP"/>
    </source>
</evidence>
<protein>
    <submittedName>
        <fullName evidence="3">Putattive exported protein</fullName>
    </submittedName>
</protein>
<accession>A0A146B023</accession>
<sequence>MLRRALLALTLTLLAPLALAAYPDKPLRLIINNPAGGPVDAMARLLGTRLGERWGQPVIVENRPGASGMISVNALTKAAPDGYTLGLVVASTVTIVPFAVSNFDPVDALTPISLVARTPFVFVVAADSPLRSWEDFVAASKARELNLGSFSIGTAFHLVWEQTARRAGIQALYAPSSSSGKTLNDLIGGQLDIALDAPSSAKGLLDSGRLRALAITSPQRFANLPDTPTLQEAGMDGYAAQPWIGLMGPAGLSAEQAAFIGDSVAEVLQEPAMRQQMQQLGMIPIGGDARALRETIAAERAEMAPLVRELGIRLQ</sequence>
<dbReference type="PANTHER" id="PTHR42928:SF5">
    <property type="entry name" value="BLR1237 PROTEIN"/>
    <property type="match status" value="1"/>
</dbReference>
<dbReference type="InterPro" id="IPR005064">
    <property type="entry name" value="BUG"/>
</dbReference>
<feature type="chain" id="PRO_5009814774" evidence="2">
    <location>
        <begin position="21"/>
        <end position="315"/>
    </location>
</feature>
<dbReference type="Proteomes" id="UP000076825">
    <property type="component" value="Chromosome 1"/>
</dbReference>
<dbReference type="EMBL" id="LT546645">
    <property type="protein sequence ID" value="SAI70062.1"/>
    <property type="molecule type" value="Genomic_DNA"/>
</dbReference>
<dbReference type="CDD" id="cd07012">
    <property type="entry name" value="PBP2_Bug_TTT"/>
    <property type="match status" value="1"/>
</dbReference>
<reference evidence="3 4" key="1">
    <citation type="submission" date="2016-04" db="EMBL/GenBank/DDBJ databases">
        <authorList>
            <consortium name="Pathogen Informatics"/>
        </authorList>
    </citation>
    <scope>NUCLEOTIDE SEQUENCE [LARGE SCALE GENOMIC DNA]</scope>
    <source>
        <strain evidence="3 4">H044680328</strain>
    </source>
</reference>
<dbReference type="eggNOG" id="COG3181">
    <property type="taxonomic scope" value="Bacteria"/>
</dbReference>
<evidence type="ECO:0000256" key="1">
    <source>
        <dbReference type="ARBA" id="ARBA00006987"/>
    </source>
</evidence>
<feature type="signal peptide" evidence="2">
    <location>
        <begin position="1"/>
        <end position="20"/>
    </location>
</feature>
<dbReference type="RefSeq" id="WP_033535426.1">
    <property type="nucleotide sequence ID" value="NZ_CP016340.1"/>
</dbReference>
<evidence type="ECO:0000313" key="4">
    <source>
        <dbReference type="Proteomes" id="UP000076825"/>
    </source>
</evidence>
<dbReference type="PIRSF" id="PIRSF017082">
    <property type="entry name" value="YflP"/>
    <property type="match status" value="1"/>
</dbReference>
<dbReference type="PANTHER" id="PTHR42928">
    <property type="entry name" value="TRICARBOXYLATE-BINDING PROTEIN"/>
    <property type="match status" value="1"/>
</dbReference>
<dbReference type="STRING" id="123899.SAMEA3906487_02045"/>
<comment type="similarity">
    <text evidence="1">Belongs to the UPF0065 (bug) family.</text>
</comment>
<name>A0A146B023_9BORD</name>
<dbReference type="SUPFAM" id="SSF53850">
    <property type="entry name" value="Periplasmic binding protein-like II"/>
    <property type="match status" value="1"/>
</dbReference>
<dbReference type="OrthoDB" id="8631177at2"/>
<dbReference type="GeneID" id="56590680"/>
<dbReference type="InterPro" id="IPR042100">
    <property type="entry name" value="Bug_dom1"/>
</dbReference>
<dbReference type="Gene3D" id="3.40.190.10">
    <property type="entry name" value="Periplasmic binding protein-like II"/>
    <property type="match status" value="1"/>
</dbReference>